<reference evidence="2 3" key="1">
    <citation type="submission" date="2007-06" db="EMBL/GenBank/DDBJ databases">
        <authorList>
            <person name="Dodson R.J."/>
            <person name="Harkins D."/>
            <person name="Paulsen I.T."/>
        </authorList>
    </citation>
    <scope>NUCLEOTIDE SEQUENCE [LARGE SCALE GENOMIC DNA]</scope>
    <source>
        <strain evidence="2 3">PA7</strain>
    </source>
</reference>
<feature type="domain" description="Bacterial EndoU nuclease" evidence="1">
    <location>
        <begin position="256"/>
        <end position="380"/>
    </location>
</feature>
<reference evidence="2 3" key="2">
    <citation type="journal article" date="2010" name="PLoS ONE">
        <title>Complete genome sequence of the multiresistant taxonomic outlier Pseudomonas aeruginosa PA7.</title>
        <authorList>
            <person name="Roy P.H."/>
            <person name="Tetu S.G."/>
            <person name="Larouche A."/>
            <person name="Elbourne L."/>
            <person name="Tremblay S."/>
            <person name="Ren Q."/>
            <person name="Dodson R."/>
            <person name="Harkins D."/>
            <person name="Shay R."/>
            <person name="Watkins K."/>
            <person name="Mahamoud Y."/>
            <person name="Paulsen I.T."/>
        </authorList>
    </citation>
    <scope>NUCLEOTIDE SEQUENCE [LARGE SCALE GENOMIC DNA]</scope>
    <source>
        <strain evidence="2 3">PA7</strain>
    </source>
</reference>
<name>A6V513_PSEP7</name>
<gene>
    <name evidence="2" type="ordered locus">PSPA7_2788</name>
</gene>
<dbReference type="InterPro" id="IPR029501">
    <property type="entry name" value="EndoU_bac"/>
</dbReference>
<evidence type="ECO:0000259" key="1">
    <source>
        <dbReference type="Pfam" id="PF14436"/>
    </source>
</evidence>
<dbReference type="CDD" id="cd20686">
    <property type="entry name" value="CdiA-CT_Ec-like"/>
    <property type="match status" value="1"/>
</dbReference>
<organism evidence="2 3">
    <name type="scientific">Pseudomonas paraeruginosa (strain DSM 24068 / PA7)</name>
    <name type="common">Pseudomonas aeruginosa (strain PA7)</name>
    <dbReference type="NCBI Taxonomy" id="381754"/>
    <lineage>
        <taxon>Bacteria</taxon>
        <taxon>Pseudomonadati</taxon>
        <taxon>Pseudomonadota</taxon>
        <taxon>Gammaproteobacteria</taxon>
        <taxon>Pseudomonadales</taxon>
        <taxon>Pseudomonadaceae</taxon>
        <taxon>Pseudomonas</taxon>
        <taxon>Pseudomonas paraeruginosa</taxon>
    </lineage>
</organism>
<dbReference type="Pfam" id="PF14436">
    <property type="entry name" value="EndoU_bacteria"/>
    <property type="match status" value="1"/>
</dbReference>
<sequence length="381" mass="40138">MRCLEKKGLLTMSSQLIGVLAASTQGDADAKSLQTGAWVAGNATQHNYLSHWQEEKKRQEVDGCQDKPLCKTGIEAKWAIISAQQDVGIVVGVGGGIGLSTAETAVGVYELVKNWRETYAALEQLATSPEFRQQFGDNYLKGLEERAAFLTQAYEDAGWQGSVTAGVEGGRFAAELVGVLTAVKGGAQITAKLPTAAKNLVNAIAESPVSGSMSSQLGAVGDLGRLGGGAKGTANFPEGMSFNPNIKNHLSNFDGLTQKSGISGTHNLDAFSQAASSNGVKVLSETPGSVKGITTIEYQIPAYDRTGNVIGYKAQPFTKTVYDPKVISDQKVLDLGQQAAASGYVKAVASGDRYYDSTAGGITFRVYLDERTGAVLNFHPK</sequence>
<accession>A6V513</accession>
<evidence type="ECO:0000313" key="3">
    <source>
        <dbReference type="Proteomes" id="UP000001582"/>
    </source>
</evidence>
<dbReference type="Proteomes" id="UP000001582">
    <property type="component" value="Chromosome"/>
</dbReference>
<proteinExistence type="predicted"/>
<dbReference type="KEGG" id="pap:PSPA7_2788"/>
<evidence type="ECO:0000313" key="2">
    <source>
        <dbReference type="EMBL" id="ABR83998.1"/>
    </source>
</evidence>
<dbReference type="EMBL" id="CP000744">
    <property type="protein sequence ID" value="ABR83998.1"/>
    <property type="molecule type" value="Genomic_DNA"/>
</dbReference>
<dbReference type="HOGENOM" id="CLU_066862_0_0_6"/>
<dbReference type="AlphaFoldDB" id="A6V513"/>
<protein>
    <recommendedName>
        <fullName evidence="1">Bacterial EndoU nuclease domain-containing protein</fullName>
    </recommendedName>
</protein>